<evidence type="ECO:0000256" key="5">
    <source>
        <dbReference type="ARBA" id="ARBA00023157"/>
    </source>
</evidence>
<accession>A0ABS7TSZ8</accession>
<keyword evidence="4 7" id="KW-0472">Membrane</keyword>
<comment type="subcellular location">
    <subcellularLocation>
        <location evidence="1">Endomembrane system</location>
        <topology evidence="1">Multi-pass membrane protein</topology>
    </subcellularLocation>
</comment>
<evidence type="ECO:0000256" key="1">
    <source>
        <dbReference type="ARBA" id="ARBA00004127"/>
    </source>
</evidence>
<dbReference type="SMART" id="SM00752">
    <property type="entry name" value="HTTM"/>
    <property type="match status" value="1"/>
</dbReference>
<evidence type="ECO:0000313" key="10">
    <source>
        <dbReference type="Proteomes" id="UP001139031"/>
    </source>
</evidence>
<feature type="transmembrane region" description="Helical" evidence="7">
    <location>
        <begin position="144"/>
        <end position="164"/>
    </location>
</feature>
<dbReference type="Proteomes" id="UP001139031">
    <property type="component" value="Unassembled WGS sequence"/>
</dbReference>
<feature type="transmembrane region" description="Helical" evidence="7">
    <location>
        <begin position="185"/>
        <end position="206"/>
    </location>
</feature>
<keyword evidence="5" id="KW-1015">Disulfide bond</keyword>
<proteinExistence type="predicted"/>
<name>A0ABS7TSZ8_9BACT</name>
<dbReference type="RefSeq" id="WP_224193075.1">
    <property type="nucleotide sequence ID" value="NZ_JAIRAU010000026.1"/>
</dbReference>
<dbReference type="InterPro" id="IPR011020">
    <property type="entry name" value="HTTM-like"/>
</dbReference>
<feature type="transmembrane region" description="Helical" evidence="7">
    <location>
        <begin position="237"/>
        <end position="258"/>
    </location>
</feature>
<evidence type="ECO:0000259" key="8">
    <source>
        <dbReference type="SMART" id="SM00752"/>
    </source>
</evidence>
<dbReference type="EMBL" id="JAIRAU010000026">
    <property type="protein sequence ID" value="MBZ5711310.1"/>
    <property type="molecule type" value="Genomic_DNA"/>
</dbReference>
<organism evidence="9 10">
    <name type="scientific">Nannocystis pusilla</name>
    <dbReference type="NCBI Taxonomy" id="889268"/>
    <lineage>
        <taxon>Bacteria</taxon>
        <taxon>Pseudomonadati</taxon>
        <taxon>Myxococcota</taxon>
        <taxon>Polyangia</taxon>
        <taxon>Nannocystales</taxon>
        <taxon>Nannocystaceae</taxon>
        <taxon>Nannocystis</taxon>
    </lineage>
</organism>
<feature type="transmembrane region" description="Helical" evidence="7">
    <location>
        <begin position="44"/>
        <end position="66"/>
    </location>
</feature>
<keyword evidence="6" id="KW-0456">Lyase</keyword>
<protein>
    <submittedName>
        <fullName evidence="9">HTTM domain-containing protein</fullName>
    </submittedName>
</protein>
<feature type="transmembrane region" description="Helical" evidence="7">
    <location>
        <begin position="105"/>
        <end position="138"/>
    </location>
</feature>
<dbReference type="InterPro" id="IPR007782">
    <property type="entry name" value="VKG_COase"/>
</dbReference>
<evidence type="ECO:0000256" key="6">
    <source>
        <dbReference type="ARBA" id="ARBA00023239"/>
    </source>
</evidence>
<reference evidence="9" key="1">
    <citation type="submission" date="2021-08" db="EMBL/GenBank/DDBJ databases">
        <authorList>
            <person name="Stevens D.C."/>
        </authorList>
    </citation>
    <scope>NUCLEOTIDE SEQUENCE</scope>
    <source>
        <strain evidence="9">DSM 53165</strain>
    </source>
</reference>
<evidence type="ECO:0000256" key="2">
    <source>
        <dbReference type="ARBA" id="ARBA00022692"/>
    </source>
</evidence>
<dbReference type="InterPro" id="IPR053935">
    <property type="entry name" value="VKGC_lumenal_dom"/>
</dbReference>
<evidence type="ECO:0000256" key="4">
    <source>
        <dbReference type="ARBA" id="ARBA00023136"/>
    </source>
</evidence>
<sequence>MDVNSSSLSVTRREEVLPAADIHGGGAAASGPVSRPAKSPLERLFVPVDIASLVGFRVAFALLMLVDVWRYYGKIGATYIQPRFHFTYYGFDWVRPWPGDGMYAHFLVLALAAFCVMLGFCYRVAATVFFLGFSYWFLLEQARYLNHFYLIALISFVMIFVPANRAFSVDAWLRPRLRAQTVPTWALWFVRFQIAVPYVFGGIAKINGDWLQGEPMRMWLAQRAGRPLVGPLFTQEWVVYFFSYGGLLFDLSIVPLLLWRRTRPFAFVAALLFNAINGWVFSIGIFPWVMAAATLMFFEPDWPRRFGRFMARVVGLKTVDRVEPRLAARPREPVSSPLRAGLSRRQRVTVGLLAAYCAFQVLFPLRHWLYPGDVAWTEEGHKFSWRMKLRDKHAKVRFLVTDPHEERTWEVDPRQYLTSWQRSEMTVRPEMILQFAHHLADDLRAQGHEDIQVRAVAGVSLNGRPAQLMIDPEVDLARQPRSIWPARWILPMADPALAPERTL</sequence>
<dbReference type="Pfam" id="PF22777">
    <property type="entry name" value="VKGC_lumenal_dom"/>
    <property type="match status" value="1"/>
</dbReference>
<keyword evidence="2 7" id="KW-0812">Transmembrane</keyword>
<evidence type="ECO:0000313" key="9">
    <source>
        <dbReference type="EMBL" id="MBZ5711310.1"/>
    </source>
</evidence>
<dbReference type="PANTHER" id="PTHR12639:SF7">
    <property type="entry name" value="HTTM DOMAIN-CONTAINING PROTEIN"/>
    <property type="match status" value="1"/>
</dbReference>
<comment type="caution">
    <text evidence="9">The sequence shown here is derived from an EMBL/GenBank/DDBJ whole genome shotgun (WGS) entry which is preliminary data.</text>
</comment>
<evidence type="ECO:0000256" key="3">
    <source>
        <dbReference type="ARBA" id="ARBA00022989"/>
    </source>
</evidence>
<feature type="domain" description="HTTM-like" evidence="8">
    <location>
        <begin position="45"/>
        <end position="302"/>
    </location>
</feature>
<dbReference type="InterPro" id="IPR053934">
    <property type="entry name" value="HTTM_dom"/>
</dbReference>
<keyword evidence="10" id="KW-1185">Reference proteome</keyword>
<dbReference type="Pfam" id="PF05090">
    <property type="entry name" value="HTTM"/>
    <property type="match status" value="1"/>
</dbReference>
<dbReference type="PANTHER" id="PTHR12639">
    <property type="entry name" value="VITAMIN K-DEPENDENT GAMMA-CARBOXYLASE"/>
    <property type="match status" value="1"/>
</dbReference>
<evidence type="ECO:0000256" key="7">
    <source>
        <dbReference type="SAM" id="Phobius"/>
    </source>
</evidence>
<feature type="transmembrane region" description="Helical" evidence="7">
    <location>
        <begin position="265"/>
        <end position="298"/>
    </location>
</feature>
<gene>
    <name evidence="9" type="ORF">K7C98_18860</name>
</gene>
<keyword evidence="3 7" id="KW-1133">Transmembrane helix</keyword>